<gene>
    <name evidence="15" type="ORF">DLD77_02640</name>
</gene>
<evidence type="ECO:0000259" key="13">
    <source>
        <dbReference type="Pfam" id="PF07660"/>
    </source>
</evidence>
<evidence type="ECO:0000256" key="7">
    <source>
        <dbReference type="ARBA" id="ARBA00023077"/>
    </source>
</evidence>
<evidence type="ECO:0000313" key="15">
    <source>
        <dbReference type="EMBL" id="AWO00670.1"/>
    </source>
</evidence>
<evidence type="ECO:0000256" key="3">
    <source>
        <dbReference type="ARBA" id="ARBA00022452"/>
    </source>
</evidence>
<dbReference type="SUPFAM" id="SSF49464">
    <property type="entry name" value="Carboxypeptidase regulatory domain-like"/>
    <property type="match status" value="1"/>
</dbReference>
<dbReference type="InterPro" id="IPR008969">
    <property type="entry name" value="CarboxyPept-like_regulatory"/>
</dbReference>
<feature type="domain" description="TonB-dependent receptor plug" evidence="14">
    <location>
        <begin position="223"/>
        <end position="331"/>
    </location>
</feature>
<comment type="similarity">
    <text evidence="10 11">Belongs to the TonB-dependent receptor family.</text>
</comment>
<dbReference type="InterPro" id="IPR036942">
    <property type="entry name" value="Beta-barrel_TonB_sf"/>
</dbReference>
<evidence type="ECO:0000256" key="1">
    <source>
        <dbReference type="ARBA" id="ARBA00004571"/>
    </source>
</evidence>
<evidence type="ECO:0000256" key="9">
    <source>
        <dbReference type="ARBA" id="ARBA00023237"/>
    </source>
</evidence>
<keyword evidence="8 10" id="KW-0472">Membrane</keyword>
<dbReference type="EMBL" id="CP029600">
    <property type="protein sequence ID" value="AWO00670.1"/>
    <property type="molecule type" value="Genomic_DNA"/>
</dbReference>
<evidence type="ECO:0000256" key="5">
    <source>
        <dbReference type="ARBA" id="ARBA00022692"/>
    </source>
</evidence>
<dbReference type="Pfam" id="PF07715">
    <property type="entry name" value="Plug"/>
    <property type="match status" value="1"/>
</dbReference>
<keyword evidence="9 10" id="KW-0998">Cell outer membrane</keyword>
<keyword evidence="3 10" id="KW-1134">Transmembrane beta strand</keyword>
<dbReference type="Gene3D" id="2.170.130.10">
    <property type="entry name" value="TonB-dependent receptor, plug domain"/>
    <property type="match status" value="1"/>
</dbReference>
<dbReference type="Pfam" id="PF13715">
    <property type="entry name" value="CarbopepD_reg_2"/>
    <property type="match status" value="1"/>
</dbReference>
<feature type="domain" description="TonB-dependent receptor-like beta-barrel" evidence="12">
    <location>
        <begin position="602"/>
        <end position="1130"/>
    </location>
</feature>
<accession>A0ABN5LSH4</accession>
<dbReference type="InterPro" id="IPR011662">
    <property type="entry name" value="Secretin/TonB_short_N"/>
</dbReference>
<keyword evidence="4" id="KW-0406">Ion transport</keyword>
<dbReference type="InterPro" id="IPR039426">
    <property type="entry name" value="TonB-dep_rcpt-like"/>
</dbReference>
<keyword evidence="16" id="KW-1185">Reference proteome</keyword>
<sequence length="1182" mass="128478">MKNALCNASLRLKNRHSTKIMRVMRLTTLLLLVAGLHVSARTASQTVTYSGENVSLVKVLNVVKKQTGYLVAYNEQLLRLARPVTISARNEPVERFIRRALAGQPFEYSIEASTIFIRRARSAPVAAAAVAGPVKGKVTTPEGVPLPGVTVKVKGTATGTATDANGAFSLTVDKYPVTLLFSFIGYAETELTVAADGPVNVTLHPKTKGLDEVVVVGYGTIKKTDVTTAVATVTAKQLENRPVMGALEAMAGQMAGVDIQQGGGQPGGASTKIRVRGTNSISGSSDPLYVVDGVPMPNALAAVSVNDIENITVLKDVSATAIYGSRGSSGVVLITTKRAKTGAPVVSLNTSIGMQQIARKIPMMGRDEYLQALIEAKNNSWVDLNPALNKPTDDNATRKARNGGSIKYIIPDGGNNSWGTFRYNILDPADVARMPDTDWQDEIYRNALVTQNELSVSGGTDNTRYFISGNYEKQDGIVINSTFQRFNTRARIETKLRKNLTIGLQLMGYSGNGRLQAQGRNERFGGGWGVNLASLSIAPVFPVTNPDGSYADMQRNPDILGAGQPGFNPVELANNRYHYQKSSGWSAFSFVEWEIVPRLKYKFTLNGQYANNENSFFEPKGVNDYGISTTGTSATNAQNRSSTYLVENLVNYNLTLAGKNNIALLGGFTVENATFGNINASANNAATNYVQLVTGTPLAASTGASEYSLLSALGRVMYNYDQRYMLTATVRWDGSSRFSEGHKWGFFPSVSAAWNISQEAFMENAGAVSDLKVRGGWGVSGNNNIGNFEWQGNMGTSWYPLGNPPKGTLGVPPGSKAQNNALTWEKTREYNIGFDLGLFRNRITLHGDYYNRTSYDLLLSVPVPILTGQTTFLVNNGKMRNRGVELTVSTQNIAKPRFSWSTDLNISHNQNEVLALGPGDAPIFPRSFIAGGPWFRTAVGYPLATFWGYQVDGVFRDEADLANHPQVSPGKDRPGQLYYRDISGPAGKPDGIIDVNDRTTIGDNYPDFTAGITNHFTYGNFALDIQLNGSYGGKTYNLLFKELVKGTDGARGMPKFLNDRWRSPDQPGNGKVPAVTSVGRGFEGNGSSYWVQDNSYLRIRNVSLSYDFSPMLPKRMNITRLRVYASAYNLYTFTKYLGYDPEANTSYFYDSPDGTGGSSVSGADYLAYPTSRTYSIGMNLTF</sequence>
<evidence type="ECO:0000313" key="16">
    <source>
        <dbReference type="Proteomes" id="UP000246099"/>
    </source>
</evidence>
<name>A0ABN5LSH4_9BACT</name>
<dbReference type="InterPro" id="IPR023997">
    <property type="entry name" value="TonB-dep_OMP_SusC/RagA_CS"/>
</dbReference>
<organism evidence="15 16">
    <name type="scientific">Chitinophaga alhagiae</name>
    <dbReference type="NCBI Taxonomy" id="2203219"/>
    <lineage>
        <taxon>Bacteria</taxon>
        <taxon>Pseudomonadati</taxon>
        <taxon>Bacteroidota</taxon>
        <taxon>Chitinophagia</taxon>
        <taxon>Chitinophagales</taxon>
        <taxon>Chitinophagaceae</taxon>
        <taxon>Chitinophaga</taxon>
    </lineage>
</organism>
<evidence type="ECO:0000256" key="2">
    <source>
        <dbReference type="ARBA" id="ARBA00022448"/>
    </source>
</evidence>
<keyword evidence="7 11" id="KW-0798">TonB box</keyword>
<dbReference type="InterPro" id="IPR023996">
    <property type="entry name" value="TonB-dep_OMP_SusC/RagA"/>
</dbReference>
<keyword evidence="4" id="KW-0410">Iron transport</keyword>
<dbReference type="InterPro" id="IPR037066">
    <property type="entry name" value="Plug_dom_sf"/>
</dbReference>
<dbReference type="Pfam" id="PF07660">
    <property type="entry name" value="STN"/>
    <property type="match status" value="1"/>
</dbReference>
<dbReference type="InterPro" id="IPR012910">
    <property type="entry name" value="Plug_dom"/>
</dbReference>
<comment type="subcellular location">
    <subcellularLocation>
        <location evidence="1 10">Cell outer membrane</location>
        <topology evidence="1 10">Multi-pass membrane protein</topology>
    </subcellularLocation>
</comment>
<dbReference type="SUPFAM" id="SSF56935">
    <property type="entry name" value="Porins"/>
    <property type="match status" value="1"/>
</dbReference>
<evidence type="ECO:0000256" key="11">
    <source>
        <dbReference type="RuleBase" id="RU003357"/>
    </source>
</evidence>
<dbReference type="Gene3D" id="2.40.170.20">
    <property type="entry name" value="TonB-dependent receptor, beta-barrel domain"/>
    <property type="match status" value="1"/>
</dbReference>
<keyword evidence="2 10" id="KW-0813">Transport</keyword>
<evidence type="ECO:0000256" key="6">
    <source>
        <dbReference type="ARBA" id="ARBA00023004"/>
    </source>
</evidence>
<protein>
    <submittedName>
        <fullName evidence="15">SusC/RagA family TonB-linked outer membrane protein</fullName>
    </submittedName>
</protein>
<evidence type="ECO:0000259" key="14">
    <source>
        <dbReference type="Pfam" id="PF07715"/>
    </source>
</evidence>
<feature type="domain" description="Secretin/TonB short N-terminal" evidence="13">
    <location>
        <begin position="69"/>
        <end position="120"/>
    </location>
</feature>
<evidence type="ECO:0000256" key="8">
    <source>
        <dbReference type="ARBA" id="ARBA00023136"/>
    </source>
</evidence>
<dbReference type="Gene3D" id="2.60.40.1120">
    <property type="entry name" value="Carboxypeptidase-like, regulatory domain"/>
    <property type="match status" value="1"/>
</dbReference>
<reference evidence="15 16" key="1">
    <citation type="submission" date="2018-05" db="EMBL/GenBank/DDBJ databases">
        <title>Chitinophaga sp. nov., isolated from rhizosphere soil of Alhagi.</title>
        <authorList>
            <person name="Liu Y."/>
        </authorList>
    </citation>
    <scope>NUCLEOTIDE SEQUENCE [LARGE SCALE GENOMIC DNA]</scope>
    <source>
        <strain evidence="15 16">T22</strain>
    </source>
</reference>
<evidence type="ECO:0000256" key="4">
    <source>
        <dbReference type="ARBA" id="ARBA00022496"/>
    </source>
</evidence>
<evidence type="ECO:0000256" key="10">
    <source>
        <dbReference type="PROSITE-ProRule" id="PRU01360"/>
    </source>
</evidence>
<evidence type="ECO:0000259" key="12">
    <source>
        <dbReference type="Pfam" id="PF00593"/>
    </source>
</evidence>
<proteinExistence type="inferred from homology"/>
<keyword evidence="5 10" id="KW-0812">Transmembrane</keyword>
<dbReference type="InterPro" id="IPR000531">
    <property type="entry name" value="Beta-barrel_TonB"/>
</dbReference>
<dbReference type="NCBIfam" id="TIGR04056">
    <property type="entry name" value="OMP_RagA_SusC"/>
    <property type="match status" value="1"/>
</dbReference>
<dbReference type="Proteomes" id="UP000246099">
    <property type="component" value="Chromosome"/>
</dbReference>
<dbReference type="Pfam" id="PF00593">
    <property type="entry name" value="TonB_dep_Rec_b-barrel"/>
    <property type="match status" value="1"/>
</dbReference>
<keyword evidence="6" id="KW-0408">Iron</keyword>
<dbReference type="NCBIfam" id="TIGR04057">
    <property type="entry name" value="SusC_RagA_signa"/>
    <property type="match status" value="1"/>
</dbReference>
<dbReference type="PROSITE" id="PS52016">
    <property type="entry name" value="TONB_DEPENDENT_REC_3"/>
    <property type="match status" value="1"/>
</dbReference>